<dbReference type="AlphaFoldDB" id="A0A6C0U2I3"/>
<proteinExistence type="predicted"/>
<dbReference type="SUPFAM" id="SSF55874">
    <property type="entry name" value="ATPase domain of HSP90 chaperone/DNA topoisomerase II/histidine kinase"/>
    <property type="match status" value="1"/>
</dbReference>
<dbReference type="EMBL" id="CP048711">
    <property type="protein sequence ID" value="QIB66291.1"/>
    <property type="molecule type" value="Genomic_DNA"/>
</dbReference>
<sequence length="1076" mass="119604">MDTVKKAPKPKFRLLPVRHSNFFVCCLHLYLALYLTSTQEALASGNSVSHRFSVVESALTSDLSQEAITSILHASNAVLWIVTLEGITRFEGAHRRTYNSFQDSDGNIVRSPVVQIIEIWNGDVLALLDSGELFTYRGFDDTFTEARWLNWREAGNSHATNIYFSNESGLWIGLKNGQVLQIAEDGARVAVFQPQETARISDISIGPRRSIVASNTSGIIYSIDPDSLDSTRLDLNGACKQSIYIKKVLYTKNTGFLVGSKGAGLFELDPNSGECKRLPPSGDSGIDFSTAIVFDIALLPHSNIIVIASDQGLLLLDQHRDLVSYFRIENSRLLNNEVIAIHPLDAQRTWIGTHNGINLLIQSKFELHDSNSHKLLHSIAGIASLPDGRAVIAAYDGILVADDGPSSHVTLDVYFPDADLTNAKVMSILVDGTTIYFGHRASGLEILDTETQKVRRINTQTFPDLLSDSISALLVTDSGDLLIGTYGGGLTMVTKDGKSQSFYPTAASDSLANERVIMLFQSSDGVIWVGSESGLQTFDPESPSFQEVKIANLHQPSRSHPIVWCMTETPDHGLWFGSMYDGIFKRITPSQNSSHQELVNVQFPLMDERRTIYAIESDSDNNLWVSSSKGISRLSPDQQTVHFNESHGLQQMEFEFGSSYRRPDGVLYFGGSLGYNRFNPTEIDTDTPPPSLRLTNINIAGRHIPVPSTLNQLESMVLDYDDHFVTFEFSALEFLDPGSTRYRHKLVGFDPEWIDIGNRSSATYTNLPTGDYQLRVQAANSGGIWNYEGIELDVKVEPPPWFSWWAYSIYSLAILLAAYAARRVYDTYMIKEQALRYAEEMQVAADRIADDLQDQIEFQAKLADSIHFYQRDVVVWAQHCEELTREYDCDAAGQASQMRKRLHALELLQDSLYYQGEQLYANLKVFTDHLFDYLAGLQGEKGRRFTIINELPDELTPASHAIALAVALTELVDNSLEHGFSDAAQACYIRVTLQVESIPEIRSDQLTLTYQDDGVGVPEALSMDAPDSAGFAIIAAAAQSVGGEISFVDQQRKEVQLQFNVPWIRELGASQAPARD</sequence>
<name>A0A6C0U2I3_9GAMM</name>
<protein>
    <submittedName>
        <fullName evidence="4">Uncharacterized protein</fullName>
    </submittedName>
</protein>
<dbReference type="InterPro" id="IPR036890">
    <property type="entry name" value="HATPase_C_sf"/>
</dbReference>
<dbReference type="KEGG" id="kim:G3T16_13630"/>
<dbReference type="SUPFAM" id="SSF50998">
    <property type="entry name" value="Quinoprotein alcohol dehydrogenase-like"/>
    <property type="match status" value="2"/>
</dbReference>
<dbReference type="InterPro" id="IPR013783">
    <property type="entry name" value="Ig-like_fold"/>
</dbReference>
<dbReference type="Gene3D" id="2.60.40.10">
    <property type="entry name" value="Immunoglobulins"/>
    <property type="match status" value="1"/>
</dbReference>
<dbReference type="Proteomes" id="UP000477680">
    <property type="component" value="Chromosome"/>
</dbReference>
<evidence type="ECO:0000256" key="1">
    <source>
        <dbReference type="ARBA" id="ARBA00022553"/>
    </source>
</evidence>
<dbReference type="PANTHER" id="PTHR43547">
    <property type="entry name" value="TWO-COMPONENT HISTIDINE KINASE"/>
    <property type="match status" value="1"/>
</dbReference>
<keyword evidence="5" id="KW-1185">Reference proteome</keyword>
<dbReference type="SUPFAM" id="SSF63829">
    <property type="entry name" value="Calcium-dependent phosphotriesterase"/>
    <property type="match status" value="1"/>
</dbReference>
<dbReference type="RefSeq" id="WP_163495725.1">
    <property type="nucleotide sequence ID" value="NZ_CP048711.1"/>
</dbReference>
<dbReference type="InterPro" id="IPR011123">
    <property type="entry name" value="Y_Y_Y"/>
</dbReference>
<feature type="domain" description="Histidine kinase/HSP90-like ATPase" evidence="2">
    <location>
        <begin position="962"/>
        <end position="1058"/>
    </location>
</feature>
<organism evidence="4 5">
    <name type="scientific">Kineobactrum salinum</name>
    <dbReference type="NCBI Taxonomy" id="2708301"/>
    <lineage>
        <taxon>Bacteria</taxon>
        <taxon>Pseudomonadati</taxon>
        <taxon>Pseudomonadota</taxon>
        <taxon>Gammaproteobacteria</taxon>
        <taxon>Cellvibrionales</taxon>
        <taxon>Halieaceae</taxon>
        <taxon>Kineobactrum</taxon>
    </lineage>
</organism>
<dbReference type="InterPro" id="IPR015943">
    <property type="entry name" value="WD40/YVTN_repeat-like_dom_sf"/>
</dbReference>
<dbReference type="InterPro" id="IPR003594">
    <property type="entry name" value="HATPase_dom"/>
</dbReference>
<dbReference type="Pfam" id="PF07495">
    <property type="entry name" value="Y_Y_Y"/>
    <property type="match status" value="1"/>
</dbReference>
<evidence type="ECO:0000313" key="5">
    <source>
        <dbReference type="Proteomes" id="UP000477680"/>
    </source>
</evidence>
<dbReference type="PANTHER" id="PTHR43547:SF2">
    <property type="entry name" value="HYBRID SIGNAL TRANSDUCTION HISTIDINE KINASE C"/>
    <property type="match status" value="1"/>
</dbReference>
<accession>A0A6C0U2I3</accession>
<reference evidence="4 5" key="1">
    <citation type="submission" date="2020-02" db="EMBL/GenBank/DDBJ databases">
        <title>Genome sequencing for Kineobactrum sp. M2.</title>
        <authorList>
            <person name="Park S.-J."/>
        </authorList>
    </citation>
    <scope>NUCLEOTIDE SEQUENCE [LARGE SCALE GENOMIC DNA]</scope>
    <source>
        <strain evidence="4 5">M2</strain>
    </source>
</reference>
<evidence type="ECO:0000313" key="4">
    <source>
        <dbReference type="EMBL" id="QIB66291.1"/>
    </source>
</evidence>
<dbReference type="InterPro" id="IPR011047">
    <property type="entry name" value="Quinoprotein_ADH-like_sf"/>
</dbReference>
<evidence type="ECO:0000259" key="3">
    <source>
        <dbReference type="Pfam" id="PF07495"/>
    </source>
</evidence>
<dbReference type="Gene3D" id="2.130.10.10">
    <property type="entry name" value="YVTN repeat-like/Quinoprotein amine dehydrogenase"/>
    <property type="match status" value="2"/>
</dbReference>
<dbReference type="Gene3D" id="3.30.565.10">
    <property type="entry name" value="Histidine kinase-like ATPase, C-terminal domain"/>
    <property type="match status" value="1"/>
</dbReference>
<dbReference type="Pfam" id="PF02518">
    <property type="entry name" value="HATPase_c"/>
    <property type="match status" value="1"/>
</dbReference>
<evidence type="ECO:0000259" key="2">
    <source>
        <dbReference type="Pfam" id="PF02518"/>
    </source>
</evidence>
<dbReference type="GO" id="GO:0000155">
    <property type="term" value="F:phosphorelay sensor kinase activity"/>
    <property type="evidence" value="ECO:0007669"/>
    <property type="project" value="TreeGrafter"/>
</dbReference>
<feature type="domain" description="Two component regulator three Y" evidence="3">
    <location>
        <begin position="734"/>
        <end position="796"/>
    </location>
</feature>
<gene>
    <name evidence="4" type="ORF">G3T16_13630</name>
</gene>
<keyword evidence="1" id="KW-0597">Phosphoprotein</keyword>